<evidence type="ECO:0000313" key="2">
    <source>
        <dbReference type="EMBL" id="CZR67292.1"/>
    </source>
</evidence>
<reference evidence="2 3" key="1">
    <citation type="submission" date="2016-03" db="EMBL/GenBank/DDBJ databases">
        <authorList>
            <person name="Ploux O."/>
        </authorList>
    </citation>
    <scope>NUCLEOTIDE SEQUENCE [LARGE SCALE GENOMIC DNA]</scope>
    <source>
        <strain evidence="2 3">UAMH 11012</strain>
    </source>
</reference>
<dbReference type="PANTHER" id="PTHR41677">
    <property type="entry name" value="YALI0B19030P"/>
    <property type="match status" value="1"/>
</dbReference>
<sequence length="366" mass="40944">MATTTETQTVPPSTLTTEQYEPVSMPPFDPAIHLDFTPPTTRHSFTSLDLPKPATAPDMCFTEPFQLFSEEGVRMIRRDLLRKEVLDKHLRAWERAPGYIGGAEETAKWITSMWHHPTVIQCISTAFGLPLKLLGRKGEVGYVNVQLGPEGRAGVYSLSETPSPPLSSSSIPQESQHDASMIDSWHKDSTQIVVVVMLSDCSTMAGGETAIRTGTGQVLKARGARAGSAVVMQGCHTPHAALRSWNSTERISMVTSYGFVDCDRDDSGTSLRSISEKNHDFEDTRGHFLEWKLGRLRERVGKMEECVKERRKKGESGDVSKEEIEGWVKEQITFLKQMSWELSERYPKYLYKDAPEGALKEYLSDV</sequence>
<accession>A0A1L7XQG6</accession>
<dbReference type="STRING" id="576137.A0A1L7XQG6"/>
<dbReference type="PANTHER" id="PTHR41677:SF1">
    <property type="entry name" value="FE2OG DIOXYGENASE DOMAIN-CONTAINING PROTEIN"/>
    <property type="match status" value="1"/>
</dbReference>
<protein>
    <recommendedName>
        <fullName evidence="4">Fe2OG dioxygenase domain-containing protein</fullName>
    </recommendedName>
</protein>
<keyword evidence="3" id="KW-1185">Reference proteome</keyword>
<feature type="compositionally biased region" description="Low complexity" evidence="1">
    <location>
        <begin position="157"/>
        <end position="174"/>
    </location>
</feature>
<dbReference type="OrthoDB" id="10256055at2759"/>
<feature type="region of interest" description="Disordered" evidence="1">
    <location>
        <begin position="1"/>
        <end position="22"/>
    </location>
</feature>
<dbReference type="EMBL" id="FJOG01000043">
    <property type="protein sequence ID" value="CZR67292.1"/>
    <property type="molecule type" value="Genomic_DNA"/>
</dbReference>
<dbReference type="Proteomes" id="UP000184330">
    <property type="component" value="Unassembled WGS sequence"/>
</dbReference>
<gene>
    <name evidence="2" type="ORF">PAC_17191</name>
</gene>
<dbReference type="AlphaFoldDB" id="A0A1L7XQG6"/>
<feature type="compositionally biased region" description="Low complexity" evidence="1">
    <location>
        <begin position="1"/>
        <end position="17"/>
    </location>
</feature>
<organism evidence="2 3">
    <name type="scientific">Phialocephala subalpina</name>
    <dbReference type="NCBI Taxonomy" id="576137"/>
    <lineage>
        <taxon>Eukaryota</taxon>
        <taxon>Fungi</taxon>
        <taxon>Dikarya</taxon>
        <taxon>Ascomycota</taxon>
        <taxon>Pezizomycotina</taxon>
        <taxon>Leotiomycetes</taxon>
        <taxon>Helotiales</taxon>
        <taxon>Mollisiaceae</taxon>
        <taxon>Phialocephala</taxon>
        <taxon>Phialocephala fortinii species complex</taxon>
    </lineage>
</organism>
<evidence type="ECO:0000313" key="3">
    <source>
        <dbReference type="Proteomes" id="UP000184330"/>
    </source>
</evidence>
<name>A0A1L7XQG6_9HELO</name>
<proteinExistence type="predicted"/>
<feature type="region of interest" description="Disordered" evidence="1">
    <location>
        <begin position="156"/>
        <end position="175"/>
    </location>
</feature>
<evidence type="ECO:0008006" key="4">
    <source>
        <dbReference type="Google" id="ProtNLM"/>
    </source>
</evidence>
<evidence type="ECO:0000256" key="1">
    <source>
        <dbReference type="SAM" id="MobiDB-lite"/>
    </source>
</evidence>